<gene>
    <name evidence="2" type="ORF">scyTo_0008620</name>
</gene>
<feature type="chain" id="PRO_5019023825" evidence="1">
    <location>
        <begin position="27"/>
        <end position="71"/>
    </location>
</feature>
<organism evidence="2 3">
    <name type="scientific">Scyliorhinus torazame</name>
    <name type="common">Cloudy catshark</name>
    <name type="synonym">Catulus torazame</name>
    <dbReference type="NCBI Taxonomy" id="75743"/>
    <lineage>
        <taxon>Eukaryota</taxon>
        <taxon>Metazoa</taxon>
        <taxon>Chordata</taxon>
        <taxon>Craniata</taxon>
        <taxon>Vertebrata</taxon>
        <taxon>Chondrichthyes</taxon>
        <taxon>Elasmobranchii</taxon>
        <taxon>Galeomorphii</taxon>
        <taxon>Galeoidea</taxon>
        <taxon>Carcharhiniformes</taxon>
        <taxon>Scyliorhinidae</taxon>
        <taxon>Scyliorhinus</taxon>
    </lineage>
</organism>
<evidence type="ECO:0000313" key="3">
    <source>
        <dbReference type="Proteomes" id="UP000288216"/>
    </source>
</evidence>
<sequence>MPVGRCCGWCEPAILIALSLTTLAVAQDTDQWSEIPTLSEKANCVRAVKETWGNSLSNRVSGQERAKFKSQ</sequence>
<evidence type="ECO:0000256" key="1">
    <source>
        <dbReference type="SAM" id="SignalP"/>
    </source>
</evidence>
<keyword evidence="1" id="KW-0732">Signal</keyword>
<feature type="signal peptide" evidence="1">
    <location>
        <begin position="1"/>
        <end position="26"/>
    </location>
</feature>
<dbReference type="EMBL" id="BFAA01003340">
    <property type="protein sequence ID" value="GCB70588.1"/>
    <property type="molecule type" value="Genomic_DNA"/>
</dbReference>
<accession>A0A401PBT9</accession>
<dbReference type="AlphaFoldDB" id="A0A401PBT9"/>
<keyword evidence="3" id="KW-1185">Reference proteome</keyword>
<evidence type="ECO:0000313" key="2">
    <source>
        <dbReference type="EMBL" id="GCB70588.1"/>
    </source>
</evidence>
<name>A0A401PBT9_SCYTO</name>
<proteinExistence type="predicted"/>
<protein>
    <submittedName>
        <fullName evidence="2">Uncharacterized protein</fullName>
    </submittedName>
</protein>
<dbReference type="Proteomes" id="UP000288216">
    <property type="component" value="Unassembled WGS sequence"/>
</dbReference>
<comment type="caution">
    <text evidence="2">The sequence shown here is derived from an EMBL/GenBank/DDBJ whole genome shotgun (WGS) entry which is preliminary data.</text>
</comment>
<reference evidence="2 3" key="1">
    <citation type="journal article" date="2018" name="Nat. Ecol. Evol.">
        <title>Shark genomes provide insights into elasmobranch evolution and the origin of vertebrates.</title>
        <authorList>
            <person name="Hara Y"/>
            <person name="Yamaguchi K"/>
            <person name="Onimaru K"/>
            <person name="Kadota M"/>
            <person name="Koyanagi M"/>
            <person name="Keeley SD"/>
            <person name="Tatsumi K"/>
            <person name="Tanaka K"/>
            <person name="Motone F"/>
            <person name="Kageyama Y"/>
            <person name="Nozu R"/>
            <person name="Adachi N"/>
            <person name="Nishimura O"/>
            <person name="Nakagawa R"/>
            <person name="Tanegashima C"/>
            <person name="Kiyatake I"/>
            <person name="Matsumoto R"/>
            <person name="Murakumo K"/>
            <person name="Nishida K"/>
            <person name="Terakita A"/>
            <person name="Kuratani S"/>
            <person name="Sato K"/>
            <person name="Hyodo S Kuraku.S."/>
        </authorList>
    </citation>
    <scope>NUCLEOTIDE SEQUENCE [LARGE SCALE GENOMIC DNA]</scope>
</reference>